<dbReference type="PANTHER" id="PTHR32018">
    <property type="entry name" value="RHAMNOGALACTURONATE LYASE FAMILY PROTEIN"/>
    <property type="match status" value="1"/>
</dbReference>
<evidence type="ECO:0000256" key="5">
    <source>
        <dbReference type="ARBA" id="ARBA00022525"/>
    </source>
</evidence>
<feature type="domain" description="HYR" evidence="9">
    <location>
        <begin position="1122"/>
        <end position="1204"/>
    </location>
</feature>
<dbReference type="EMBL" id="BMGA01000010">
    <property type="protein sequence ID" value="GGA87618.1"/>
    <property type="molecule type" value="Genomic_DNA"/>
</dbReference>
<evidence type="ECO:0000256" key="7">
    <source>
        <dbReference type="ARBA" id="ARBA00022737"/>
    </source>
</evidence>
<keyword evidence="6" id="KW-0732">Signal</keyword>
<dbReference type="Pfam" id="PF14686">
    <property type="entry name" value="fn3_3"/>
    <property type="match status" value="1"/>
</dbReference>
<dbReference type="InterPro" id="IPR051850">
    <property type="entry name" value="Polysacch_Lyase_4"/>
</dbReference>
<dbReference type="SUPFAM" id="SSF74650">
    <property type="entry name" value="Galactose mutarotase-like"/>
    <property type="match status" value="1"/>
</dbReference>
<dbReference type="InterPro" id="IPR003410">
    <property type="entry name" value="HYR_dom"/>
</dbReference>
<dbReference type="NCBIfam" id="TIGR01965">
    <property type="entry name" value="VCBS_repeat"/>
    <property type="match status" value="2"/>
</dbReference>
<dbReference type="InterPro" id="IPR010325">
    <property type="entry name" value="Rhamnogal_lyase"/>
</dbReference>
<dbReference type="InterPro" id="IPR029413">
    <property type="entry name" value="RG-lyase_II"/>
</dbReference>
<sequence length="1728" mass="182255">MTAFTVLTFLTVQTSFAQKWNVIAQDNDISSVNSCYTSIAVLGNVPYVAYVEATYSAGATGPGKVKMKNPSTGVWEQVGTTLSALTGFPRLYKDKIGDLYVTYIDRNNSYKLAVKKLVSGAWVPLSIGNDFVSTAAGTATFAASDARGDLAFDNNNVPYIAYSERVGTTSGNAYVKRFVNGAWETVGGAAVSADTFAAGNGIAFDSNNIPYAVYIQQSASNSGTGAIKVFRLTNNIWEDISPVSPVAPGTTTTGATTSVRHTSIAIDDTNSPVVTYFNTTSAKGTAIRLTDKVAKTWTWLGDISTRDANRNMLINDSAGNLYTIFQDALIGSGTSATVRVFKKASGTSTFTEVQNYPITSESGVGIDAAGPNVTTAATKSIVNATIALGSDASKPYIVYAKTNGSGVVTPVVRLFDPGDPTDVKVIDNTSTVVMDNGIVKVTISKTSGTVTSLIYNGLEMVQGGYGGGSIYWSWNMPNYQNPSGCTYSLITDPSANNFDSAEIKMHMTWDGTANSAAMDVDIYYSLQRNVSGLYAAATLSHPATYPALPGGEWRMASYPNPRLDWLSVDALRNRLMPSSSDLLNAAAVTGAPPEITRLTTGIYKDKYECKYDYSADFGAIDTWGWSSTTDKVGLWITAPSKEYYPGGPMKRELTGHVNPVLLNMLGGTHYEQGSETSVAAGEEWQKNYGPFLIYCNKVDAGTANAPIALWENAKTQAKTEQAAWPYSWHNNPSYVKQSGRGTVTGKLVINDSGNASASAADTWVGLGIPPTGSSSSTDFEDWSKNYQFWVKTDANGNFSIPDVLPGTYSLFAFGPGANGQLSLSNYATVTAGSTTALGNVNWTPTRVAKTVWEIGKSDRNAMEFKHGNDWWTSNTYPDARWGIFMNYPDEFPNGVNFTIGQSNIATDWNFVHPYNKTIHSESPKWNVNFNLDSAPVTGSSASVYVALAANFSSALILTVNGTNVTVPATGFAPSNNSNAMIRKGIHGAFADTRFTFPASYLKAGANQITFTLRVTGSATSGEVMYDYIRLEADIPVCLKPTFTSSPTNTNGTTAANSCDAVVNYNAVASENPTYSYIFTGATTGSGTGTGSGSKFNKGTTQVAITATNSCENAIHSFDIIISDSTKPTIIAPQNIQISTTNSDPVTGVQLGTPTVDDNCSATNNLTVSNDAPSSFSQGTTAVIWTVTDESGNSQTATQQVIITMNTAPTAVLDQISLSEGATSSALVGGATSVLTNDTDAENNVLTATLVSNVTNGTLTFNGNGTFSYVHNGSETTTDSFSYKVNDGTLDSNIVTVSIAVTPVNDTPVAVADAITVTEGGTANGTTVLANDSDAENNTLTATLVSNVTNGILTLNSNGTFSYIHNGSETTSDSFTYKANDGSSNSNVVTVSITVTPVNDAPIALADAVSVANGGTAAALVGNGTSVLANDTDAENNVLTAILVSNVTNGSLTLNSNGTFSYVHNGSNTTSDSFSYKANDGTSNSNVVTVNIAIAQFTLANNNFTIESKSETCANKNNGQIIINALNSYNYVAKINGTNYPLVNNSLTVSNLTPGTYSVCITITGKSFEQCYTAVIAQGGTISAKSTISSDKVAVEITEGTAPFEVLVNGVSQFETAASSFTVDVKQGDLLQVKTAKACEGIYAKNIVGMGGNVSVYPNPTHGWVEITVPTTKKEAIIELYTVAGQLISSGNFTIVNQKVQLNLDKVARGAYLAKVYLETPVSVKIIKY</sequence>
<evidence type="ECO:0000256" key="2">
    <source>
        <dbReference type="ARBA" id="ARBA00004613"/>
    </source>
</evidence>
<dbReference type="CDD" id="cd10316">
    <property type="entry name" value="RGL4_M"/>
    <property type="match status" value="1"/>
</dbReference>
<dbReference type="InterPro" id="IPR011013">
    <property type="entry name" value="Gal_mutarotase_sf_dom"/>
</dbReference>
<keyword evidence="7" id="KW-0677">Repeat</keyword>
<dbReference type="EC" id="4.2.2.23" evidence="4"/>
<dbReference type="SUPFAM" id="SSF49452">
    <property type="entry name" value="Starch-binding domain-like"/>
    <property type="match status" value="1"/>
</dbReference>
<reference evidence="11" key="1">
    <citation type="journal article" date="2019" name="Int. J. Syst. Evol. Microbiol.">
        <title>The Global Catalogue of Microorganisms (GCM) 10K type strain sequencing project: providing services to taxonomists for standard genome sequencing and annotation.</title>
        <authorList>
            <consortium name="The Broad Institute Genomics Platform"/>
            <consortium name="The Broad Institute Genome Sequencing Center for Infectious Disease"/>
            <person name="Wu L."/>
            <person name="Ma J."/>
        </authorList>
    </citation>
    <scope>NUCLEOTIDE SEQUENCE [LARGE SCALE GENOMIC DNA]</scope>
    <source>
        <strain evidence="11">CGMCC 1.12811</strain>
    </source>
</reference>
<dbReference type="PROSITE" id="PS50825">
    <property type="entry name" value="HYR"/>
    <property type="match status" value="1"/>
</dbReference>
<keyword evidence="8" id="KW-0456">Lyase</keyword>
<dbReference type="Pfam" id="PF14683">
    <property type="entry name" value="CBM-like"/>
    <property type="match status" value="1"/>
</dbReference>
<evidence type="ECO:0000259" key="9">
    <source>
        <dbReference type="PROSITE" id="PS50825"/>
    </source>
</evidence>
<dbReference type="Pfam" id="PF17803">
    <property type="entry name" value="Cadherin_4"/>
    <property type="match status" value="3"/>
</dbReference>
<comment type="caution">
    <text evidence="10">The sequence shown here is derived from an EMBL/GenBank/DDBJ whole genome shotgun (WGS) entry which is preliminary data.</text>
</comment>
<dbReference type="InterPro" id="IPR040853">
    <property type="entry name" value="RapA2_cadherin-like"/>
</dbReference>
<evidence type="ECO:0000256" key="1">
    <source>
        <dbReference type="ARBA" id="ARBA00001324"/>
    </source>
</evidence>
<dbReference type="InterPro" id="IPR029411">
    <property type="entry name" value="RG-lyase_III"/>
</dbReference>
<name>A0ABQ1HTM2_9FLAO</name>
<dbReference type="Proteomes" id="UP000658793">
    <property type="component" value="Unassembled WGS sequence"/>
</dbReference>
<dbReference type="InterPro" id="IPR013784">
    <property type="entry name" value="Carb-bd-like_fold"/>
</dbReference>
<dbReference type="Gene3D" id="2.60.40.1120">
    <property type="entry name" value="Carboxypeptidase-like, regulatory domain"/>
    <property type="match status" value="1"/>
</dbReference>
<dbReference type="SUPFAM" id="SSF49785">
    <property type="entry name" value="Galactose-binding domain-like"/>
    <property type="match status" value="1"/>
</dbReference>
<dbReference type="InterPro" id="IPR026444">
    <property type="entry name" value="Secre_tail"/>
</dbReference>
<dbReference type="CDD" id="cd11304">
    <property type="entry name" value="Cadherin_repeat"/>
    <property type="match status" value="1"/>
</dbReference>
<protein>
    <recommendedName>
        <fullName evidence="4">rhamnogalacturonan endolyase</fullName>
        <ecNumber evidence="4">4.2.2.23</ecNumber>
    </recommendedName>
</protein>
<keyword evidence="5" id="KW-0964">Secreted</keyword>
<evidence type="ECO:0000256" key="4">
    <source>
        <dbReference type="ARBA" id="ARBA00012437"/>
    </source>
</evidence>
<evidence type="ECO:0000256" key="3">
    <source>
        <dbReference type="ARBA" id="ARBA00010418"/>
    </source>
</evidence>
<dbReference type="NCBIfam" id="NF012211">
    <property type="entry name" value="tand_rpt_95"/>
    <property type="match status" value="3"/>
</dbReference>
<comment type="similarity">
    <text evidence="3">Belongs to the polysaccharide lyase 4 family.</text>
</comment>
<evidence type="ECO:0000256" key="6">
    <source>
        <dbReference type="ARBA" id="ARBA00022729"/>
    </source>
</evidence>
<dbReference type="CDD" id="cd10317">
    <property type="entry name" value="RGL4_C"/>
    <property type="match status" value="1"/>
</dbReference>
<proteinExistence type="inferred from homology"/>
<evidence type="ECO:0000256" key="8">
    <source>
        <dbReference type="ARBA" id="ARBA00023239"/>
    </source>
</evidence>
<dbReference type="PANTHER" id="PTHR32018:SF1">
    <property type="entry name" value="RHAMNOGALACTURONAN ENDOLYASE"/>
    <property type="match status" value="1"/>
</dbReference>
<dbReference type="NCBIfam" id="TIGR04183">
    <property type="entry name" value="Por_Secre_tail"/>
    <property type="match status" value="1"/>
</dbReference>
<organism evidence="10 11">
    <name type="scientific">Flavobacterium palustre</name>
    <dbReference type="NCBI Taxonomy" id="1476463"/>
    <lineage>
        <taxon>Bacteria</taxon>
        <taxon>Pseudomonadati</taxon>
        <taxon>Bacteroidota</taxon>
        <taxon>Flavobacteriia</taxon>
        <taxon>Flavobacteriales</taxon>
        <taxon>Flavobacteriaceae</taxon>
        <taxon>Flavobacterium</taxon>
    </lineage>
</organism>
<dbReference type="InterPro" id="IPR010221">
    <property type="entry name" value="VCBS_dom"/>
</dbReference>
<comment type="catalytic activity">
    <reaction evidence="1">
        <text>Endotype eliminative cleavage of L-alpha-rhamnopyranosyl-(1-&gt;4)-alpha-D-galactopyranosyluronic acid bonds of rhamnogalacturonan I domains in ramified hairy regions of pectin leaving L-rhamnopyranose at the reducing end and 4-deoxy-4,5-unsaturated D-galactopyranosyluronic acid at the non-reducing end.</text>
        <dbReference type="EC" id="4.2.2.23"/>
    </reaction>
</comment>
<evidence type="ECO:0000313" key="11">
    <source>
        <dbReference type="Proteomes" id="UP000658793"/>
    </source>
</evidence>
<dbReference type="Pfam" id="PF18962">
    <property type="entry name" value="Por_Secre_tail"/>
    <property type="match status" value="1"/>
</dbReference>
<evidence type="ECO:0000313" key="10">
    <source>
        <dbReference type="EMBL" id="GGA87618.1"/>
    </source>
</evidence>
<dbReference type="InterPro" id="IPR008979">
    <property type="entry name" value="Galactose-bd-like_sf"/>
</dbReference>
<keyword evidence="11" id="KW-1185">Reference proteome</keyword>
<gene>
    <name evidence="10" type="ORF">GCM10008015_30320</name>
</gene>
<accession>A0ABQ1HTM2</accession>
<comment type="subcellular location">
    <subcellularLocation>
        <location evidence="2">Secreted</location>
    </subcellularLocation>
</comment>
<dbReference type="Pfam" id="PF06045">
    <property type="entry name" value="Rhamnogal_lyase"/>
    <property type="match status" value="1"/>
</dbReference>